<dbReference type="Gene3D" id="3.40.50.10610">
    <property type="entry name" value="ABC-type transport auxiliary lipoprotein component"/>
    <property type="match status" value="1"/>
</dbReference>
<dbReference type="EMBL" id="JANCLL010000031">
    <property type="protein sequence ID" value="MDD1946643.1"/>
    <property type="molecule type" value="Genomic_DNA"/>
</dbReference>
<protein>
    <submittedName>
        <fullName evidence="2">PqiC family protein</fullName>
    </submittedName>
</protein>
<organism evidence="2 3">
    <name type="scientific">Pseudomonas carnis</name>
    <dbReference type="NCBI Taxonomy" id="2487355"/>
    <lineage>
        <taxon>Bacteria</taxon>
        <taxon>Pseudomonadati</taxon>
        <taxon>Pseudomonadota</taxon>
        <taxon>Gammaproteobacteria</taxon>
        <taxon>Pseudomonadales</taxon>
        <taxon>Pseudomonadaceae</taxon>
        <taxon>Pseudomonas</taxon>
    </lineage>
</organism>
<gene>
    <name evidence="2" type="ORF">NMG11_22725</name>
</gene>
<accession>A0ABT5RKY4</accession>
<evidence type="ECO:0000259" key="1">
    <source>
        <dbReference type="Pfam" id="PF03886"/>
    </source>
</evidence>
<dbReference type="RefSeq" id="WP_102880063.1">
    <property type="nucleotide sequence ID" value="NZ_JADUCE010000005.1"/>
</dbReference>
<dbReference type="Proteomes" id="UP001150614">
    <property type="component" value="Unassembled WGS sequence"/>
</dbReference>
<feature type="domain" description="ABC-type transport auxiliary lipoprotein component" evidence="1">
    <location>
        <begin position="14"/>
        <end position="156"/>
    </location>
</feature>
<evidence type="ECO:0000313" key="3">
    <source>
        <dbReference type="Proteomes" id="UP001150614"/>
    </source>
</evidence>
<evidence type="ECO:0000313" key="2">
    <source>
        <dbReference type="EMBL" id="MDD1946643.1"/>
    </source>
</evidence>
<comment type="caution">
    <text evidence="2">The sequence shown here is derived from an EMBL/GenBank/DDBJ whole genome shotgun (WGS) entry which is preliminary data.</text>
</comment>
<dbReference type="SUPFAM" id="SSF159594">
    <property type="entry name" value="XCC0632-like"/>
    <property type="match status" value="1"/>
</dbReference>
<reference evidence="2" key="1">
    <citation type="submission" date="2022-07" db="EMBL/GenBank/DDBJ databases">
        <title>Draft genome of Pseudomonas carnis strain LP isolated from cheese.</title>
        <authorList>
            <person name="Wolfe B.E."/>
        </authorList>
    </citation>
    <scope>NUCLEOTIDE SEQUENCE</scope>
    <source>
        <strain evidence="2">LP</strain>
    </source>
</reference>
<proteinExistence type="predicted"/>
<keyword evidence="3" id="KW-1185">Reference proteome</keyword>
<name>A0ABT5RKY4_9PSED</name>
<dbReference type="InterPro" id="IPR005586">
    <property type="entry name" value="ABC_trans_aux"/>
</dbReference>
<sequence>MPATDSLITPTVVPFQYELTTVNVPAQVDQPQIVVRQGESGVQILETERWASPLSDEVRSALRHHLRLQMGRADSAGVARDSGLQNASIQVDIRRLEMVPGHYALIEAIWSLRNTRGAGPRRSLSCTSVIRQEATAEMSALVLAHQQLIRELSVRIVQTVIPWMASSDYACPN</sequence>
<dbReference type="Pfam" id="PF03886">
    <property type="entry name" value="ABC_trans_aux"/>
    <property type="match status" value="1"/>
</dbReference>